<dbReference type="InterPro" id="IPR036291">
    <property type="entry name" value="NAD(P)-bd_dom_sf"/>
</dbReference>
<keyword evidence="1" id="KW-0560">Oxidoreductase</keyword>
<dbReference type="SUPFAM" id="SSF51735">
    <property type="entry name" value="NAD(P)-binding Rossmann-fold domains"/>
    <property type="match status" value="1"/>
</dbReference>
<evidence type="ECO:0000256" key="2">
    <source>
        <dbReference type="ARBA" id="ARBA00023445"/>
    </source>
</evidence>
<feature type="domain" description="NAD-dependent epimerase/dehydratase" evidence="3">
    <location>
        <begin position="59"/>
        <end position="306"/>
    </location>
</feature>
<organism evidence="4 5">
    <name type="scientific">Bondarzewia mesenterica</name>
    <dbReference type="NCBI Taxonomy" id="1095465"/>
    <lineage>
        <taxon>Eukaryota</taxon>
        <taxon>Fungi</taxon>
        <taxon>Dikarya</taxon>
        <taxon>Basidiomycota</taxon>
        <taxon>Agaricomycotina</taxon>
        <taxon>Agaricomycetes</taxon>
        <taxon>Russulales</taxon>
        <taxon>Bondarzewiaceae</taxon>
        <taxon>Bondarzewia</taxon>
    </lineage>
</organism>
<dbReference type="AlphaFoldDB" id="A0A4S4LTP5"/>
<protein>
    <recommendedName>
        <fullName evidence="3">NAD-dependent epimerase/dehydratase domain-containing protein</fullName>
    </recommendedName>
</protein>
<sequence>MSTKSLRSGTLTRAPASLSPQLVEAICHPIEFCHLMLPVILAMGYGIDLKLYAVNRYIKVTGASGYLGSAIVDHLLEAGYRVRGTVRSAKADRVRSALSSHSDKFEVTIVDDVMSSDLTDAFKGVDILMHVASPLPMRASTEEVLGSLNTALAAGVKKVVITSSTAAVIHADEVWREHVVGENDWNNLTYEDVTKPNTHPVLVYAASKALSEKAAWKFAQENPDIDLTTVILPFIYGPGGRGQVIDGPTNGSNQFIYALIQGPKGRPVPKYYFVYPNYIHIADAARTHVRALNTPKSGKPKRIIAVAGCFTWKQAVEYLTETRPDLKDRLPVITGKEKEYFEWVTFDNSSAARLVGMTDYIGWQETLDSTVDYLLAREKDLGITGVQAQAGIITSKL</sequence>
<comment type="caution">
    <text evidence="4">The sequence shown here is derived from an EMBL/GenBank/DDBJ whole genome shotgun (WGS) entry which is preliminary data.</text>
</comment>
<dbReference type="OrthoDB" id="2735536at2759"/>
<dbReference type="Pfam" id="PF01370">
    <property type="entry name" value="Epimerase"/>
    <property type="match status" value="1"/>
</dbReference>
<evidence type="ECO:0000256" key="1">
    <source>
        <dbReference type="ARBA" id="ARBA00023002"/>
    </source>
</evidence>
<evidence type="ECO:0000313" key="5">
    <source>
        <dbReference type="Proteomes" id="UP000310158"/>
    </source>
</evidence>
<dbReference type="InterPro" id="IPR001509">
    <property type="entry name" value="Epimerase_deHydtase"/>
</dbReference>
<evidence type="ECO:0000313" key="4">
    <source>
        <dbReference type="EMBL" id="THH15417.1"/>
    </source>
</evidence>
<dbReference type="Gene3D" id="3.40.50.720">
    <property type="entry name" value="NAD(P)-binding Rossmann-like Domain"/>
    <property type="match status" value="1"/>
</dbReference>
<dbReference type="Proteomes" id="UP000310158">
    <property type="component" value="Unassembled WGS sequence"/>
</dbReference>
<gene>
    <name evidence="4" type="ORF">EW146_g5049</name>
</gene>
<dbReference type="GO" id="GO:0016616">
    <property type="term" value="F:oxidoreductase activity, acting on the CH-OH group of donors, NAD or NADP as acceptor"/>
    <property type="evidence" value="ECO:0007669"/>
    <property type="project" value="TreeGrafter"/>
</dbReference>
<proteinExistence type="inferred from homology"/>
<dbReference type="EMBL" id="SGPL01000211">
    <property type="protein sequence ID" value="THH15417.1"/>
    <property type="molecule type" value="Genomic_DNA"/>
</dbReference>
<keyword evidence="5" id="KW-1185">Reference proteome</keyword>
<evidence type="ECO:0000259" key="3">
    <source>
        <dbReference type="Pfam" id="PF01370"/>
    </source>
</evidence>
<comment type="similarity">
    <text evidence="2">Belongs to the NAD(P)-dependent epimerase/dehydratase family. Dihydroflavonol-4-reductase subfamily.</text>
</comment>
<dbReference type="PANTHER" id="PTHR10366:SF564">
    <property type="entry name" value="STEROL-4-ALPHA-CARBOXYLATE 3-DEHYDROGENASE, DECARBOXYLATING"/>
    <property type="match status" value="1"/>
</dbReference>
<reference evidence="4 5" key="1">
    <citation type="submission" date="2019-02" db="EMBL/GenBank/DDBJ databases">
        <title>Genome sequencing of the rare red list fungi Bondarzewia mesenterica.</title>
        <authorList>
            <person name="Buettner E."/>
            <person name="Kellner H."/>
        </authorList>
    </citation>
    <scope>NUCLEOTIDE SEQUENCE [LARGE SCALE GENOMIC DNA]</scope>
    <source>
        <strain evidence="4 5">DSM 108281</strain>
    </source>
</reference>
<dbReference type="InterPro" id="IPR050425">
    <property type="entry name" value="NAD(P)_dehydrat-like"/>
</dbReference>
<dbReference type="PANTHER" id="PTHR10366">
    <property type="entry name" value="NAD DEPENDENT EPIMERASE/DEHYDRATASE"/>
    <property type="match status" value="1"/>
</dbReference>
<accession>A0A4S4LTP5</accession>
<name>A0A4S4LTP5_9AGAM</name>